<gene>
    <name evidence="1" type="ORF">C0601_05010</name>
</gene>
<dbReference type="AlphaFoldDB" id="A0A2N5ZIC8"/>
<accession>A0A2N5ZIC8</accession>
<reference evidence="1 2" key="1">
    <citation type="submission" date="2017-11" db="EMBL/GenBank/DDBJ databases">
        <title>Genome-resolved metagenomics identifies genetic mobility, metabolic interactions, and unexpected diversity in perchlorate-reducing communities.</title>
        <authorList>
            <person name="Barnum T.P."/>
            <person name="Figueroa I.A."/>
            <person name="Carlstrom C.I."/>
            <person name="Lucas L.N."/>
            <person name="Engelbrektson A.L."/>
            <person name="Coates J.D."/>
        </authorList>
    </citation>
    <scope>NUCLEOTIDE SEQUENCE [LARGE SCALE GENOMIC DNA]</scope>
    <source>
        <strain evidence="1">BM706</strain>
    </source>
</reference>
<dbReference type="EMBL" id="PKTG01000064">
    <property type="protein sequence ID" value="PLX18381.1"/>
    <property type="molecule type" value="Genomic_DNA"/>
</dbReference>
<organism evidence="1 2">
    <name type="scientific">Muiribacterium halophilum</name>
    <dbReference type="NCBI Taxonomy" id="2053465"/>
    <lineage>
        <taxon>Bacteria</taxon>
        <taxon>Candidatus Muiribacteriota</taxon>
        <taxon>Candidatus Muiribacteriia</taxon>
        <taxon>Candidatus Muiribacteriales</taxon>
        <taxon>Candidatus Muiribacteriaceae</taxon>
        <taxon>Candidatus Muiribacterium</taxon>
    </lineage>
</organism>
<evidence type="ECO:0000313" key="1">
    <source>
        <dbReference type="EMBL" id="PLX18381.1"/>
    </source>
</evidence>
<name>A0A2N5ZIC8_MUIH1</name>
<sequence length="305" mass="36504">MKFVDKLKSRGVEKIELIYDWGDGNKDVLPISQIAKEMNHFYEKEGNYTLTTKLVFYKDGETFQQVVETRPFYYKKETIDYELKVKVPEEAVQGKESLLKAQIFVKEPGVEIKNVKYQWFIDEENNQYEEGSVAVHIFRIPNGPEKHFYNIRLRTVLKYQYMNNPGVWLPLEVVRNFKVKVKKSTRIKIIEFSKFLNVKNNKFTSPFFIVMRDDSYYTTEDFYKKTNLWYKPIIYIDGKTYNAKFVDVKREQEKGVYFNKLIYMLELDDVKVNIKRNRGKRYVDFNIKISDPQGLVEKRALVEIR</sequence>
<comment type="caution">
    <text evidence="1">The sequence shown here is derived from an EMBL/GenBank/DDBJ whole genome shotgun (WGS) entry which is preliminary data.</text>
</comment>
<dbReference type="Proteomes" id="UP000234857">
    <property type="component" value="Unassembled WGS sequence"/>
</dbReference>
<evidence type="ECO:0000313" key="2">
    <source>
        <dbReference type="Proteomes" id="UP000234857"/>
    </source>
</evidence>
<protein>
    <submittedName>
        <fullName evidence="1">Uncharacterized protein</fullName>
    </submittedName>
</protein>
<proteinExistence type="predicted"/>